<proteinExistence type="inferred from homology"/>
<comment type="subcellular location">
    <subcellularLocation>
        <location evidence="1 5">Bacterial flagellum basal body</location>
    </subcellularLocation>
</comment>
<dbReference type="Pfam" id="PF02049">
    <property type="entry name" value="FliE"/>
    <property type="match status" value="1"/>
</dbReference>
<organism evidence="6 7">
    <name type="scientific">Sessilibacter corallicola</name>
    <dbReference type="NCBI Taxonomy" id="2904075"/>
    <lineage>
        <taxon>Bacteria</taxon>
        <taxon>Pseudomonadati</taxon>
        <taxon>Pseudomonadota</taxon>
        <taxon>Gammaproteobacteria</taxon>
        <taxon>Cellvibrionales</taxon>
        <taxon>Cellvibrionaceae</taxon>
        <taxon>Sessilibacter</taxon>
    </lineage>
</organism>
<evidence type="ECO:0000256" key="1">
    <source>
        <dbReference type="ARBA" id="ARBA00004117"/>
    </source>
</evidence>
<accession>A0ABQ0AAB1</accession>
<comment type="similarity">
    <text evidence="2 5">Belongs to the FliE family.</text>
</comment>
<evidence type="ECO:0000256" key="5">
    <source>
        <dbReference type="HAMAP-Rule" id="MF_00724"/>
    </source>
</evidence>
<evidence type="ECO:0000256" key="2">
    <source>
        <dbReference type="ARBA" id="ARBA00009272"/>
    </source>
</evidence>
<evidence type="ECO:0000313" key="6">
    <source>
        <dbReference type="EMBL" id="GAA6168590.1"/>
    </source>
</evidence>
<comment type="caution">
    <text evidence="6">The sequence shown here is derived from an EMBL/GenBank/DDBJ whole genome shotgun (WGS) entry which is preliminary data.</text>
</comment>
<protein>
    <recommendedName>
        <fullName evidence="3 5">Flagellar hook-basal body complex protein FliE</fullName>
    </recommendedName>
</protein>
<reference evidence="6 7" key="1">
    <citation type="submission" date="2024-04" db="EMBL/GenBank/DDBJ databases">
        <title>Draft genome sequence of Sessilibacter corallicola NBRC 116591.</title>
        <authorList>
            <person name="Miyakawa T."/>
            <person name="Kusuya Y."/>
            <person name="Miura T."/>
        </authorList>
    </citation>
    <scope>NUCLEOTIDE SEQUENCE [LARGE SCALE GENOMIC DNA]</scope>
    <source>
        <strain evidence="6 7">KU-00831-HH</strain>
    </source>
</reference>
<dbReference type="PRINTS" id="PR01006">
    <property type="entry name" value="FLGHOOKFLIE"/>
</dbReference>
<evidence type="ECO:0000256" key="4">
    <source>
        <dbReference type="ARBA" id="ARBA00023143"/>
    </source>
</evidence>
<evidence type="ECO:0000313" key="7">
    <source>
        <dbReference type="Proteomes" id="UP001465153"/>
    </source>
</evidence>
<name>A0ABQ0AAB1_9GAMM</name>
<dbReference type="NCBIfam" id="TIGR00205">
    <property type="entry name" value="fliE"/>
    <property type="match status" value="1"/>
</dbReference>
<keyword evidence="7" id="KW-1185">Reference proteome</keyword>
<dbReference type="RefSeq" id="WP_353303318.1">
    <property type="nucleotide sequence ID" value="NZ_BAABWN010000007.1"/>
</dbReference>
<dbReference type="HAMAP" id="MF_00724">
    <property type="entry name" value="FliE"/>
    <property type="match status" value="1"/>
</dbReference>
<dbReference type="Proteomes" id="UP001465153">
    <property type="component" value="Unassembled WGS sequence"/>
</dbReference>
<dbReference type="PANTHER" id="PTHR34653:SF1">
    <property type="entry name" value="FLAGELLAR HOOK-BASAL BODY COMPLEX PROTEIN FLIE"/>
    <property type="match status" value="1"/>
</dbReference>
<keyword evidence="4 5" id="KW-0975">Bacterial flagellum</keyword>
<dbReference type="EMBL" id="BAABWN010000007">
    <property type="protein sequence ID" value="GAA6168590.1"/>
    <property type="molecule type" value="Genomic_DNA"/>
</dbReference>
<evidence type="ECO:0000256" key="3">
    <source>
        <dbReference type="ARBA" id="ARBA00018024"/>
    </source>
</evidence>
<dbReference type="PANTHER" id="PTHR34653">
    <property type="match status" value="1"/>
</dbReference>
<dbReference type="InterPro" id="IPR001624">
    <property type="entry name" value="FliE"/>
</dbReference>
<sequence>MNVTNRPDINALLMNMRDIRSEMHNQGINHIALDVKDTNVVNNVDKTTPAFSEMLTNAIDSVNNLQQESGNLSKAYAMGDESVKIEEVMIAGEKARVGFQATLQVRNKLIEAYQDIMNMPI</sequence>
<gene>
    <name evidence="5" type="primary">fliE</name>
    <name evidence="6" type="ORF">NBRC116591_24010</name>
</gene>